<sequence length="260" mass="30664">MHETMHEKTHKMFVWSRIQTFPCISVLFRAVISHREFDLSLLLATPYYALHITECAYSDGSAHLVDSARVGEPPNAKIFQAHSTILRYRSLYFRNGLVNVDKDKNNIKNVSIHNLKSLSILLENHNAPFIFELMFVAYEFYEFHLKKLAEIHLIEVEARWLQEFITFQENELVEMIYKWKSLTLRNYLPHIHISGDDIIDNVQPYQQILRKDICDDITRKFMSPNRQVSSTIFPSRKILADQKHGTIFNSYQCYHAPMKK</sequence>
<dbReference type="Proteomes" id="UP000266673">
    <property type="component" value="Unassembled WGS sequence"/>
</dbReference>
<accession>A0A397VRA2</accession>
<evidence type="ECO:0008006" key="3">
    <source>
        <dbReference type="Google" id="ProtNLM"/>
    </source>
</evidence>
<name>A0A397VRA2_9GLOM</name>
<proteinExistence type="predicted"/>
<evidence type="ECO:0000313" key="1">
    <source>
        <dbReference type="EMBL" id="RIB25064.1"/>
    </source>
</evidence>
<protein>
    <recommendedName>
        <fullName evidence="3">BTB domain-containing protein</fullName>
    </recommendedName>
</protein>
<gene>
    <name evidence="1" type="ORF">C2G38_2166866</name>
</gene>
<organism evidence="1 2">
    <name type="scientific">Gigaspora rosea</name>
    <dbReference type="NCBI Taxonomy" id="44941"/>
    <lineage>
        <taxon>Eukaryota</taxon>
        <taxon>Fungi</taxon>
        <taxon>Fungi incertae sedis</taxon>
        <taxon>Mucoromycota</taxon>
        <taxon>Glomeromycotina</taxon>
        <taxon>Glomeromycetes</taxon>
        <taxon>Diversisporales</taxon>
        <taxon>Gigasporaceae</taxon>
        <taxon>Gigaspora</taxon>
    </lineage>
</organism>
<evidence type="ECO:0000313" key="2">
    <source>
        <dbReference type="Proteomes" id="UP000266673"/>
    </source>
</evidence>
<dbReference type="EMBL" id="QKWP01000189">
    <property type="protein sequence ID" value="RIB25064.1"/>
    <property type="molecule type" value="Genomic_DNA"/>
</dbReference>
<keyword evidence="2" id="KW-1185">Reference proteome</keyword>
<dbReference type="AlphaFoldDB" id="A0A397VRA2"/>
<reference evidence="1 2" key="1">
    <citation type="submission" date="2018-06" db="EMBL/GenBank/DDBJ databases">
        <title>Comparative genomics reveals the genomic features of Rhizophagus irregularis, R. cerebriforme, R. diaphanum and Gigaspora rosea, and their symbiotic lifestyle signature.</title>
        <authorList>
            <person name="Morin E."/>
            <person name="San Clemente H."/>
            <person name="Chen E.C.H."/>
            <person name="De La Providencia I."/>
            <person name="Hainaut M."/>
            <person name="Kuo A."/>
            <person name="Kohler A."/>
            <person name="Murat C."/>
            <person name="Tang N."/>
            <person name="Roy S."/>
            <person name="Loubradou J."/>
            <person name="Henrissat B."/>
            <person name="Grigoriev I.V."/>
            <person name="Corradi N."/>
            <person name="Roux C."/>
            <person name="Martin F.M."/>
        </authorList>
    </citation>
    <scope>NUCLEOTIDE SEQUENCE [LARGE SCALE GENOMIC DNA]</scope>
    <source>
        <strain evidence="1 2">DAOM 194757</strain>
    </source>
</reference>
<comment type="caution">
    <text evidence="1">The sequence shown here is derived from an EMBL/GenBank/DDBJ whole genome shotgun (WGS) entry which is preliminary data.</text>
</comment>